<dbReference type="PANTHER" id="PTHR33916:SF7">
    <property type="entry name" value="NEPROSIN DOMAIN-CONTAINING PROTEIN"/>
    <property type="match status" value="1"/>
</dbReference>
<name>A0A2C9UES0_MANES</name>
<dbReference type="Gramene" id="Manes.15G099700.1.v8.1">
    <property type="protein sequence ID" value="Manes.15G099700.1.v8.1.CDS"/>
    <property type="gene ID" value="Manes.15G099700.v8.1"/>
</dbReference>
<feature type="domain" description="DUF7705" evidence="1">
    <location>
        <begin position="1"/>
        <end position="396"/>
    </location>
</feature>
<dbReference type="InterPro" id="IPR056122">
    <property type="entry name" value="DUF7705"/>
</dbReference>
<dbReference type="OMA" id="TEAWCKP"/>
<gene>
    <name evidence="2" type="ORF">MANES_15G099700v8</name>
</gene>
<reference evidence="3" key="1">
    <citation type="journal article" date="2016" name="Nat. Biotechnol.">
        <title>Sequencing wild and cultivated cassava and related species reveals extensive interspecific hybridization and genetic diversity.</title>
        <authorList>
            <person name="Bredeson J.V."/>
            <person name="Lyons J.B."/>
            <person name="Prochnik S.E."/>
            <person name="Wu G.A."/>
            <person name="Ha C.M."/>
            <person name="Edsinger-Gonzales E."/>
            <person name="Grimwood J."/>
            <person name="Schmutz J."/>
            <person name="Rabbi I.Y."/>
            <person name="Egesi C."/>
            <person name="Nauluvula P."/>
            <person name="Lebot V."/>
            <person name="Ndunguru J."/>
            <person name="Mkamilo G."/>
            <person name="Bart R.S."/>
            <person name="Setter T.L."/>
            <person name="Gleadow R.M."/>
            <person name="Kulakow P."/>
            <person name="Ferguson M.E."/>
            <person name="Rounsley S."/>
            <person name="Rokhsar D.S."/>
        </authorList>
    </citation>
    <scope>NUCLEOTIDE SEQUENCE [LARGE SCALE GENOMIC DNA]</scope>
    <source>
        <strain evidence="3">cv. AM560-2</strain>
    </source>
</reference>
<dbReference type="Pfam" id="PF24804">
    <property type="entry name" value="DUF7705"/>
    <property type="match status" value="1"/>
</dbReference>
<sequence>MHKVDDTDNKLGLMNGSYGGIRASNVDVYAARKEIYLGDKCQVEDNPRPWQFWMIMLKSGNMDTLAATCPENGKKAMPSPQDSRFPCFGKGCMNMPFIYHNYTSVQGDTLKGSFYGTWDLNSDVSQKTSYFNVTWEKQIGKGSWVFHHFLKTSLNYPWLILYLRSDATTGFSGGYHYPTRGMSKTVPKSPNFKVRFRLEVKQGGGKNSQFYLMDIGGCWKNNGKPCNGDVTTDVTRYSEMIINPETEAWCKPDDLRMCPPYHTLPNGTQIYRSDKNKFPYDAYHMWCAPGNADHLEEPYSLCDAYSNPQAQEILQILPHPVWGEYGYPTKKGEGWIGDPRSWELDVGRLSQSLYLYQDPGTKPVERHWPSIDLGTEIYISSDQVGEWIVSDFDIILPRQPI</sequence>
<dbReference type="AlphaFoldDB" id="A0A2C9UES0"/>
<dbReference type="OrthoDB" id="1901892at2759"/>
<dbReference type="EMBL" id="CM004401">
    <property type="protein sequence ID" value="OAY28858.1"/>
    <property type="molecule type" value="Genomic_DNA"/>
</dbReference>
<comment type="caution">
    <text evidence="2">The sequence shown here is derived from an EMBL/GenBank/DDBJ whole genome shotgun (WGS) entry which is preliminary data.</text>
</comment>
<proteinExistence type="predicted"/>
<evidence type="ECO:0000259" key="1">
    <source>
        <dbReference type="Pfam" id="PF24804"/>
    </source>
</evidence>
<protein>
    <recommendedName>
        <fullName evidence="1">DUF7705 domain-containing protein</fullName>
    </recommendedName>
</protein>
<dbReference type="STRING" id="3983.A0A2C9UES0"/>
<evidence type="ECO:0000313" key="2">
    <source>
        <dbReference type="EMBL" id="OAY28858.1"/>
    </source>
</evidence>
<organism evidence="2 3">
    <name type="scientific">Manihot esculenta</name>
    <name type="common">Cassava</name>
    <name type="synonym">Jatropha manihot</name>
    <dbReference type="NCBI Taxonomy" id="3983"/>
    <lineage>
        <taxon>Eukaryota</taxon>
        <taxon>Viridiplantae</taxon>
        <taxon>Streptophyta</taxon>
        <taxon>Embryophyta</taxon>
        <taxon>Tracheophyta</taxon>
        <taxon>Spermatophyta</taxon>
        <taxon>Magnoliopsida</taxon>
        <taxon>eudicotyledons</taxon>
        <taxon>Gunneridae</taxon>
        <taxon>Pentapetalae</taxon>
        <taxon>rosids</taxon>
        <taxon>fabids</taxon>
        <taxon>Malpighiales</taxon>
        <taxon>Euphorbiaceae</taxon>
        <taxon>Crotonoideae</taxon>
        <taxon>Manihoteae</taxon>
        <taxon>Manihot</taxon>
    </lineage>
</organism>
<dbReference type="PANTHER" id="PTHR33916">
    <property type="entry name" value="EXPANSIN-LIKE EG45 DOMAIN-CONTAINING PROTEIN"/>
    <property type="match status" value="1"/>
</dbReference>
<accession>A0A2C9UES0</accession>
<keyword evidence="3" id="KW-1185">Reference proteome</keyword>
<evidence type="ECO:0000313" key="3">
    <source>
        <dbReference type="Proteomes" id="UP000091857"/>
    </source>
</evidence>
<dbReference type="Proteomes" id="UP000091857">
    <property type="component" value="Chromosome 15"/>
</dbReference>